<dbReference type="CDD" id="cd14819">
    <property type="entry name" value="Translin"/>
    <property type="match status" value="1"/>
</dbReference>
<evidence type="ECO:0000313" key="9">
    <source>
        <dbReference type="Proteomes" id="UP000030653"/>
    </source>
</evidence>
<name>M5GAV1_DACPD</name>
<dbReference type="RefSeq" id="XP_040630001.1">
    <property type="nucleotide sequence ID" value="XM_040775778.1"/>
</dbReference>
<dbReference type="Proteomes" id="UP000030653">
    <property type="component" value="Unassembled WGS sequence"/>
</dbReference>
<dbReference type="InterPro" id="IPR016069">
    <property type="entry name" value="Translin_C"/>
</dbReference>
<dbReference type="GO" id="GO:0005737">
    <property type="term" value="C:cytoplasm"/>
    <property type="evidence" value="ECO:0007669"/>
    <property type="project" value="UniProtKB-SubCell"/>
</dbReference>
<dbReference type="GO" id="GO:0003723">
    <property type="term" value="F:RNA binding"/>
    <property type="evidence" value="ECO:0007669"/>
    <property type="project" value="UniProtKB-KW"/>
</dbReference>
<comment type="subcellular location">
    <subcellularLocation>
        <location evidence="2">Cytoplasm</location>
    </subcellularLocation>
    <subcellularLocation>
        <location evidence="1">Nucleus</location>
    </subcellularLocation>
</comment>
<dbReference type="OrthoDB" id="829at2759"/>
<dbReference type="GO" id="GO:0003697">
    <property type="term" value="F:single-stranded DNA binding"/>
    <property type="evidence" value="ECO:0007669"/>
    <property type="project" value="InterPro"/>
</dbReference>
<dbReference type="InterPro" id="IPR016068">
    <property type="entry name" value="Translin_N"/>
</dbReference>
<dbReference type="GO" id="GO:0016070">
    <property type="term" value="P:RNA metabolic process"/>
    <property type="evidence" value="ECO:0007669"/>
    <property type="project" value="InterPro"/>
</dbReference>
<dbReference type="PANTHER" id="PTHR10741">
    <property type="entry name" value="TRANSLIN AND TRANSLIN ASSOCIATED PROTEIN X"/>
    <property type="match status" value="1"/>
</dbReference>
<dbReference type="InterPro" id="IPR002848">
    <property type="entry name" value="Translin_fam"/>
</dbReference>
<protein>
    <submittedName>
        <fullName evidence="8">Translin</fullName>
    </submittedName>
</protein>
<evidence type="ECO:0000256" key="2">
    <source>
        <dbReference type="ARBA" id="ARBA00004496"/>
    </source>
</evidence>
<dbReference type="FunFam" id="1.20.58.200:FF:000002">
    <property type="entry name" value="Putative translin"/>
    <property type="match status" value="1"/>
</dbReference>
<dbReference type="EMBL" id="JH795860">
    <property type="protein sequence ID" value="EJU03107.1"/>
    <property type="molecule type" value="Genomic_DNA"/>
</dbReference>
<dbReference type="STRING" id="1858805.M5GAV1"/>
<dbReference type="InterPro" id="IPR036081">
    <property type="entry name" value="Translin_sf"/>
</dbReference>
<accession>M5GAV1</accession>
<comment type="similarity">
    <text evidence="3">Belongs to the translin family.</text>
</comment>
<evidence type="ECO:0000256" key="5">
    <source>
        <dbReference type="ARBA" id="ARBA00022884"/>
    </source>
</evidence>
<keyword evidence="7" id="KW-0539">Nucleus</keyword>
<keyword evidence="6" id="KW-0238">DNA-binding</keyword>
<evidence type="ECO:0000256" key="1">
    <source>
        <dbReference type="ARBA" id="ARBA00004123"/>
    </source>
</evidence>
<dbReference type="InterPro" id="IPR033956">
    <property type="entry name" value="Translin"/>
</dbReference>
<evidence type="ECO:0000256" key="7">
    <source>
        <dbReference type="ARBA" id="ARBA00023242"/>
    </source>
</evidence>
<dbReference type="Gene3D" id="1.20.58.200">
    <property type="entry name" value="Translin, domain 2"/>
    <property type="match status" value="1"/>
</dbReference>
<evidence type="ECO:0000256" key="4">
    <source>
        <dbReference type="ARBA" id="ARBA00022490"/>
    </source>
</evidence>
<evidence type="ECO:0000313" key="8">
    <source>
        <dbReference type="EMBL" id="EJU03107.1"/>
    </source>
</evidence>
<dbReference type="Pfam" id="PF01997">
    <property type="entry name" value="Translin"/>
    <property type="match status" value="1"/>
</dbReference>
<keyword evidence="9" id="KW-1185">Reference proteome</keyword>
<dbReference type="OMA" id="DAFHFTI"/>
<dbReference type="GeneID" id="63690840"/>
<dbReference type="Gene3D" id="1.20.58.190">
    <property type="entry name" value="Translin, domain 1"/>
    <property type="match status" value="1"/>
</dbReference>
<dbReference type="SUPFAM" id="SSF74784">
    <property type="entry name" value="Translin"/>
    <property type="match status" value="1"/>
</dbReference>
<proteinExistence type="inferred from homology"/>
<gene>
    <name evidence="8" type="ORF">DACRYDRAFT_65283</name>
</gene>
<keyword evidence="5" id="KW-0694">RNA-binding</keyword>
<evidence type="ECO:0000256" key="6">
    <source>
        <dbReference type="ARBA" id="ARBA00023125"/>
    </source>
</evidence>
<dbReference type="GO" id="GO:0005634">
    <property type="term" value="C:nucleus"/>
    <property type="evidence" value="ECO:0007669"/>
    <property type="project" value="UniProtKB-SubCell"/>
</dbReference>
<dbReference type="GO" id="GO:0043565">
    <property type="term" value="F:sequence-specific DNA binding"/>
    <property type="evidence" value="ECO:0007669"/>
    <property type="project" value="InterPro"/>
</dbReference>
<organism evidence="8 9">
    <name type="scientific">Dacryopinax primogenitus (strain DJM 731)</name>
    <name type="common">Brown rot fungus</name>
    <dbReference type="NCBI Taxonomy" id="1858805"/>
    <lineage>
        <taxon>Eukaryota</taxon>
        <taxon>Fungi</taxon>
        <taxon>Dikarya</taxon>
        <taxon>Basidiomycota</taxon>
        <taxon>Agaricomycotina</taxon>
        <taxon>Dacrymycetes</taxon>
        <taxon>Dacrymycetales</taxon>
        <taxon>Dacrymycetaceae</taxon>
        <taxon>Dacryopinax</taxon>
    </lineage>
</organism>
<evidence type="ECO:0000256" key="3">
    <source>
        <dbReference type="ARBA" id="ARBA00005902"/>
    </source>
</evidence>
<dbReference type="HOGENOM" id="CLU_079179_0_0_1"/>
<reference evidence="8 9" key="1">
    <citation type="journal article" date="2012" name="Science">
        <title>The Paleozoic origin of enzymatic lignin decomposition reconstructed from 31 fungal genomes.</title>
        <authorList>
            <person name="Floudas D."/>
            <person name="Binder M."/>
            <person name="Riley R."/>
            <person name="Barry K."/>
            <person name="Blanchette R.A."/>
            <person name="Henrissat B."/>
            <person name="Martinez A.T."/>
            <person name="Otillar R."/>
            <person name="Spatafora J.W."/>
            <person name="Yadav J.S."/>
            <person name="Aerts A."/>
            <person name="Benoit I."/>
            <person name="Boyd A."/>
            <person name="Carlson A."/>
            <person name="Copeland A."/>
            <person name="Coutinho P.M."/>
            <person name="de Vries R.P."/>
            <person name="Ferreira P."/>
            <person name="Findley K."/>
            <person name="Foster B."/>
            <person name="Gaskell J."/>
            <person name="Glotzer D."/>
            <person name="Gorecki P."/>
            <person name="Heitman J."/>
            <person name="Hesse C."/>
            <person name="Hori C."/>
            <person name="Igarashi K."/>
            <person name="Jurgens J.A."/>
            <person name="Kallen N."/>
            <person name="Kersten P."/>
            <person name="Kohler A."/>
            <person name="Kuees U."/>
            <person name="Kumar T.K.A."/>
            <person name="Kuo A."/>
            <person name="LaButti K."/>
            <person name="Larrondo L.F."/>
            <person name="Lindquist E."/>
            <person name="Ling A."/>
            <person name="Lombard V."/>
            <person name="Lucas S."/>
            <person name="Lundell T."/>
            <person name="Martin R."/>
            <person name="McLaughlin D.J."/>
            <person name="Morgenstern I."/>
            <person name="Morin E."/>
            <person name="Murat C."/>
            <person name="Nagy L.G."/>
            <person name="Nolan M."/>
            <person name="Ohm R.A."/>
            <person name="Patyshakuliyeva A."/>
            <person name="Rokas A."/>
            <person name="Ruiz-Duenas F.J."/>
            <person name="Sabat G."/>
            <person name="Salamov A."/>
            <person name="Samejima M."/>
            <person name="Schmutz J."/>
            <person name="Slot J.C."/>
            <person name="St John F."/>
            <person name="Stenlid J."/>
            <person name="Sun H."/>
            <person name="Sun S."/>
            <person name="Syed K."/>
            <person name="Tsang A."/>
            <person name="Wiebenga A."/>
            <person name="Young D."/>
            <person name="Pisabarro A."/>
            <person name="Eastwood D.C."/>
            <person name="Martin F."/>
            <person name="Cullen D."/>
            <person name="Grigoriev I.V."/>
            <person name="Hibbett D.S."/>
        </authorList>
    </citation>
    <scope>NUCLEOTIDE SEQUENCE [LARGE SCALE GENOMIC DNA]</scope>
    <source>
        <strain evidence="8 9">DJM-731 SS1</strain>
    </source>
</reference>
<dbReference type="AlphaFoldDB" id="M5GAV1"/>
<sequence>MDEREFGEITVQLEQEATLREKLKDESSKLDQKSRSMQGIMNKIHATPTSQLPKLIETVKPLIESCKQNAKAMAEIVPPNSFWRWKNTWAQSIQGIVFVLALCRFLEKGTLITLSEANEAIGVQEEWSDRFTIATEDYLQGIISLVNELSRLTVNAVTLGDFDAPFRISIFVKDLFAGFSLLNLKNDGMRRRFDSLKYDVKRIEEVVYDVSLRKLNM</sequence>
<keyword evidence="4" id="KW-0963">Cytoplasm</keyword>